<dbReference type="RefSeq" id="WP_341541643.1">
    <property type="nucleotide sequence ID" value="NZ_JBAKAP010000001.1"/>
</dbReference>
<evidence type="ECO:0000256" key="5">
    <source>
        <dbReference type="ARBA" id="ARBA00022764"/>
    </source>
</evidence>
<accession>A0ABU9GBF6</accession>
<dbReference type="Pfam" id="PF13144">
    <property type="entry name" value="ChapFlgA"/>
    <property type="match status" value="1"/>
</dbReference>
<evidence type="ECO:0000256" key="3">
    <source>
        <dbReference type="ARBA" id="ARBA00014754"/>
    </source>
</evidence>
<dbReference type="Gene3D" id="3.90.1210.10">
    <property type="entry name" value="Antifreeze-like/N-acetylneuraminic acid synthase C-terminal domain"/>
    <property type="match status" value="1"/>
</dbReference>
<feature type="domain" description="SAF" evidence="8">
    <location>
        <begin position="138"/>
        <end position="198"/>
    </location>
</feature>
<dbReference type="InterPro" id="IPR013974">
    <property type="entry name" value="SAF"/>
</dbReference>
<keyword evidence="5" id="KW-0574">Periplasm</keyword>
<keyword evidence="9" id="KW-0282">Flagellum</keyword>
<evidence type="ECO:0000313" key="9">
    <source>
        <dbReference type="EMBL" id="MEL0615401.1"/>
    </source>
</evidence>
<dbReference type="Proteomes" id="UP001378242">
    <property type="component" value="Unassembled WGS sequence"/>
</dbReference>
<reference evidence="9 10" key="1">
    <citation type="submission" date="2024-02" db="EMBL/GenBank/DDBJ databases">
        <title>Bacteria isolated from the canopy kelp, Nereocystis luetkeana.</title>
        <authorList>
            <person name="Pfister C.A."/>
            <person name="Younker I.T."/>
            <person name="Light S.H."/>
        </authorList>
    </citation>
    <scope>NUCLEOTIDE SEQUENCE [LARGE SCALE GENOMIC DNA]</scope>
    <source>
        <strain evidence="9 10">TI.5.07</strain>
    </source>
</reference>
<dbReference type="CDD" id="cd11614">
    <property type="entry name" value="SAF_CpaB_FlgA_like"/>
    <property type="match status" value="1"/>
</dbReference>
<evidence type="ECO:0000259" key="8">
    <source>
        <dbReference type="SMART" id="SM00858"/>
    </source>
</evidence>
<evidence type="ECO:0000256" key="4">
    <source>
        <dbReference type="ARBA" id="ARBA00022729"/>
    </source>
</evidence>
<dbReference type="InterPro" id="IPR017585">
    <property type="entry name" value="SAF_FlgA"/>
</dbReference>
<comment type="function">
    <text evidence="6">Involved in the assembly process of the P-ring formation. It may associate with FlgF on the rod constituting a structure essential for the P-ring assembly or may act as a modulator protein for the P-ring assembly.</text>
</comment>
<feature type="signal peptide" evidence="7">
    <location>
        <begin position="1"/>
        <end position="32"/>
    </location>
</feature>
<proteinExistence type="inferred from homology"/>
<gene>
    <name evidence="9" type="primary">flgA</name>
    <name evidence="9" type="ORF">V6243_01065</name>
</gene>
<organism evidence="9 10">
    <name type="scientific">Cobetia marina</name>
    <name type="common">Deleya marina</name>
    <dbReference type="NCBI Taxonomy" id="28258"/>
    <lineage>
        <taxon>Bacteria</taxon>
        <taxon>Pseudomonadati</taxon>
        <taxon>Pseudomonadota</taxon>
        <taxon>Gammaproteobacteria</taxon>
        <taxon>Oceanospirillales</taxon>
        <taxon>Halomonadaceae</taxon>
        <taxon>Cobetia</taxon>
    </lineage>
</organism>
<dbReference type="SMART" id="SM00858">
    <property type="entry name" value="SAF"/>
    <property type="match status" value="1"/>
</dbReference>
<keyword evidence="4 7" id="KW-0732">Signal</keyword>
<protein>
    <recommendedName>
        <fullName evidence="3">Flagella basal body P-ring formation protein FlgA</fullName>
    </recommendedName>
</protein>
<dbReference type="NCBIfam" id="TIGR03170">
    <property type="entry name" value="flgA_cterm"/>
    <property type="match status" value="1"/>
</dbReference>
<dbReference type="EMBL" id="JBAKAP010000001">
    <property type="protein sequence ID" value="MEL0615401.1"/>
    <property type="molecule type" value="Genomic_DNA"/>
</dbReference>
<dbReference type="PANTHER" id="PTHR36307:SF1">
    <property type="entry name" value="FLAGELLA BASAL BODY P-RING FORMATION PROTEIN FLGA"/>
    <property type="match status" value="1"/>
</dbReference>
<feature type="chain" id="PRO_5046552873" description="Flagella basal body P-ring formation protein FlgA" evidence="7">
    <location>
        <begin position="33"/>
        <end position="258"/>
    </location>
</feature>
<evidence type="ECO:0000256" key="6">
    <source>
        <dbReference type="ARBA" id="ARBA00025643"/>
    </source>
</evidence>
<sequence length="258" mass="27832">MTPTSATTASHWRSAGLALLVGWGLCVPTAHAAPSSSPAPTPEQALRHQLQAFFATPEGDTVTIRLPKDAPLGTPDEPGVQLEVRRLPARLADCMPATLSAYPDGHDRLSPGLKRLQLACPDGQQHLLSLRLERFDWRMSAARALASGTPLTAQMLRPRLTALGKLRGEGFAQAGQLAGFSTRRRLRAGDVIRDSSVQAIPLVNFGDTLTYQVDGKGFSMQRSARALESGALDDRIRIELSPGHWVRARVIGQRLVAP</sequence>
<evidence type="ECO:0000256" key="1">
    <source>
        <dbReference type="ARBA" id="ARBA00004418"/>
    </source>
</evidence>
<evidence type="ECO:0000256" key="2">
    <source>
        <dbReference type="ARBA" id="ARBA00010474"/>
    </source>
</evidence>
<comment type="subcellular location">
    <subcellularLocation>
        <location evidence="1">Periplasm</location>
    </subcellularLocation>
</comment>
<evidence type="ECO:0000256" key="7">
    <source>
        <dbReference type="SAM" id="SignalP"/>
    </source>
</evidence>
<dbReference type="Gene3D" id="2.30.30.760">
    <property type="match status" value="1"/>
</dbReference>
<evidence type="ECO:0000313" key="10">
    <source>
        <dbReference type="Proteomes" id="UP001378242"/>
    </source>
</evidence>
<comment type="similarity">
    <text evidence="2">Belongs to the FlgA family.</text>
</comment>
<dbReference type="InterPro" id="IPR039246">
    <property type="entry name" value="Flagellar_FlgA"/>
</dbReference>
<keyword evidence="9" id="KW-0969">Cilium</keyword>
<keyword evidence="9" id="KW-0966">Cell projection</keyword>
<comment type="caution">
    <text evidence="9">The sequence shown here is derived from an EMBL/GenBank/DDBJ whole genome shotgun (WGS) entry which is preliminary data.</text>
</comment>
<name>A0ABU9GBF6_COBMA</name>
<keyword evidence="10" id="KW-1185">Reference proteome</keyword>
<dbReference type="PANTHER" id="PTHR36307">
    <property type="entry name" value="FLAGELLA BASAL BODY P-RING FORMATION PROTEIN FLGA"/>
    <property type="match status" value="1"/>
</dbReference>